<evidence type="ECO:0000313" key="1">
    <source>
        <dbReference type="EMBL" id="OAA89423.1"/>
    </source>
</evidence>
<evidence type="ECO:0000313" key="2">
    <source>
        <dbReference type="Proteomes" id="UP000077020"/>
    </source>
</evidence>
<comment type="caution">
    <text evidence="1">The sequence shown here is derived from an EMBL/GenBank/DDBJ whole genome shotgun (WGS) entry which is preliminary data.</text>
</comment>
<reference evidence="1 2" key="1">
    <citation type="journal article" date="2016" name="Biotechnol. Bioeng.">
        <title>Traits of selected Clostridium strains for syngas fermentation to ethanol.</title>
        <authorList>
            <person name="Martin M.E."/>
            <person name="Richter H."/>
            <person name="Saha S."/>
            <person name="Angenent L.T."/>
        </authorList>
    </citation>
    <scope>NUCLEOTIDE SEQUENCE [LARGE SCALE GENOMIC DNA]</scope>
    <source>
        <strain evidence="1 2">PETC</strain>
    </source>
</reference>
<sequence>MKFKDGAKKVTLEDCMRVHEAIGLCFIVEDGKDLTFEIEE</sequence>
<proteinExistence type="predicted"/>
<gene>
    <name evidence="1" type="ORF">WX45_01255</name>
</gene>
<protein>
    <submittedName>
        <fullName evidence="1">Uncharacterized protein</fullName>
    </submittedName>
</protein>
<name>A0ABX2TYG6_CLOLD</name>
<dbReference type="EMBL" id="LITS01000001">
    <property type="protein sequence ID" value="OAA89423.1"/>
    <property type="molecule type" value="Genomic_DNA"/>
</dbReference>
<dbReference type="Proteomes" id="UP000077020">
    <property type="component" value="Unassembled WGS sequence"/>
</dbReference>
<dbReference type="RefSeq" id="WP_278244742.1">
    <property type="nucleotide sequence ID" value="NC_014328.1"/>
</dbReference>
<accession>A0ABX2TYG6</accession>
<organism evidence="1 2">
    <name type="scientific">Clostridium ljungdahlii (strain ATCC 55383 / DSM 13528 / PETC)</name>
    <dbReference type="NCBI Taxonomy" id="748727"/>
    <lineage>
        <taxon>Bacteria</taxon>
        <taxon>Bacillati</taxon>
        <taxon>Bacillota</taxon>
        <taxon>Clostridia</taxon>
        <taxon>Eubacteriales</taxon>
        <taxon>Clostridiaceae</taxon>
        <taxon>Clostridium</taxon>
    </lineage>
</organism>
<keyword evidence="2" id="KW-1185">Reference proteome</keyword>